<feature type="signal peptide" evidence="3">
    <location>
        <begin position="1"/>
        <end position="20"/>
    </location>
</feature>
<dbReference type="PANTHER" id="PTHR47235:SF1">
    <property type="entry name" value="BLR6548 PROTEIN"/>
    <property type="match status" value="1"/>
</dbReference>
<evidence type="ECO:0000256" key="2">
    <source>
        <dbReference type="ARBA" id="ARBA00022729"/>
    </source>
</evidence>
<dbReference type="InterPro" id="IPR028081">
    <property type="entry name" value="Leu-bd"/>
</dbReference>
<dbReference type="Gene3D" id="3.40.50.2300">
    <property type="match status" value="2"/>
</dbReference>
<evidence type="ECO:0000313" key="5">
    <source>
        <dbReference type="EMBL" id="NEM91102.1"/>
    </source>
</evidence>
<organism evidence="5 6">
    <name type="scientific">Galbitalea soli</name>
    <dbReference type="NCBI Taxonomy" id="1268042"/>
    <lineage>
        <taxon>Bacteria</taxon>
        <taxon>Bacillati</taxon>
        <taxon>Actinomycetota</taxon>
        <taxon>Actinomycetes</taxon>
        <taxon>Micrococcales</taxon>
        <taxon>Microbacteriaceae</taxon>
        <taxon>Galbitalea</taxon>
    </lineage>
</organism>
<name>A0A7C9TR43_9MICO</name>
<keyword evidence="6" id="KW-1185">Reference proteome</keyword>
<comment type="caution">
    <text evidence="5">The sequence shown here is derived from an EMBL/GenBank/DDBJ whole genome shotgun (WGS) entry which is preliminary data.</text>
</comment>
<dbReference type="InterPro" id="IPR028082">
    <property type="entry name" value="Peripla_BP_I"/>
</dbReference>
<gene>
    <name evidence="5" type="ORF">G3T37_07005</name>
</gene>
<proteinExistence type="inferred from homology"/>
<evidence type="ECO:0000256" key="3">
    <source>
        <dbReference type="SAM" id="SignalP"/>
    </source>
</evidence>
<dbReference type="SUPFAM" id="SSF53822">
    <property type="entry name" value="Periplasmic binding protein-like I"/>
    <property type="match status" value="1"/>
</dbReference>
<comment type="similarity">
    <text evidence="1">Belongs to the leucine-binding protein family.</text>
</comment>
<dbReference type="AlphaFoldDB" id="A0A7C9TR43"/>
<evidence type="ECO:0000256" key="1">
    <source>
        <dbReference type="ARBA" id="ARBA00010062"/>
    </source>
</evidence>
<dbReference type="Proteomes" id="UP000479756">
    <property type="component" value="Unassembled WGS sequence"/>
</dbReference>
<protein>
    <submittedName>
        <fullName evidence="5">ABC transporter substrate-binding protein</fullName>
    </submittedName>
</protein>
<dbReference type="RefSeq" id="WP_163472790.1">
    <property type="nucleotide sequence ID" value="NZ_JAAGWZ010000002.1"/>
</dbReference>
<dbReference type="PROSITE" id="PS51257">
    <property type="entry name" value="PROKAR_LIPOPROTEIN"/>
    <property type="match status" value="1"/>
</dbReference>
<evidence type="ECO:0000313" key="6">
    <source>
        <dbReference type="Proteomes" id="UP000479756"/>
    </source>
</evidence>
<dbReference type="Pfam" id="PF13458">
    <property type="entry name" value="Peripla_BP_6"/>
    <property type="match status" value="1"/>
</dbReference>
<evidence type="ECO:0000259" key="4">
    <source>
        <dbReference type="Pfam" id="PF13458"/>
    </source>
</evidence>
<sequence length="381" mass="38789">MKTKALVAVVALVTMSLAGCATTAGPASKAPIPVGALSDLTGAVTFPDAAAAAGAVFDEVNANGGINGHKIEYTVEDAAGDATTAAAGARKLNQAGVVANIGSTSIPDCLVNGSYYAQQKLDTIGIALPEACYHLANYAPINTGSLLGAGLSGIYAIQQLGSKSVCLIGPNLQGASESYKGSSDYMKSVVGTGFSYIGLQDLTASPVSYIVNAKQSGCETLVYAGPEQLTGAMQQAVRAQNWNVNFIGSSPAYSTALLASLGAAGEGMYAASEFAPFTANTPAVDAFVTLMKAHKVPVTNLAESGYIAAKIFVDVLKSIKGDITRESVSAALAKTTAYDNPLLAQPFVFGPGAGHQPNKSIQLVQIKGAAWVPVGDWLTAK</sequence>
<keyword evidence="2 3" id="KW-0732">Signal</keyword>
<reference evidence="5 6" key="1">
    <citation type="journal article" date="2014" name="Int. J. Syst. Evol. Microbiol.">
        <title>Description of Galbitalea soli gen. nov., sp. nov., and Frondihabitans sucicola sp. nov.</title>
        <authorList>
            <person name="Kim S.J."/>
            <person name="Lim J.M."/>
            <person name="Ahn J.H."/>
            <person name="Weon H.Y."/>
            <person name="Hamada M."/>
            <person name="Suzuki K."/>
            <person name="Ahn T.Y."/>
            <person name="Kwon S.W."/>
        </authorList>
    </citation>
    <scope>NUCLEOTIDE SEQUENCE [LARGE SCALE GENOMIC DNA]</scope>
    <source>
        <strain evidence="5 6">NBRC 108727</strain>
    </source>
</reference>
<accession>A0A7C9TR43</accession>
<dbReference type="PANTHER" id="PTHR47235">
    <property type="entry name" value="BLR6548 PROTEIN"/>
    <property type="match status" value="1"/>
</dbReference>
<feature type="domain" description="Leucine-binding protein" evidence="4">
    <location>
        <begin position="31"/>
        <end position="368"/>
    </location>
</feature>
<dbReference type="EMBL" id="JAAGWZ010000002">
    <property type="protein sequence ID" value="NEM91102.1"/>
    <property type="molecule type" value="Genomic_DNA"/>
</dbReference>
<feature type="chain" id="PRO_5038787831" evidence="3">
    <location>
        <begin position="21"/>
        <end position="381"/>
    </location>
</feature>